<dbReference type="Proteomes" id="UP000254069">
    <property type="component" value="Unassembled WGS sequence"/>
</dbReference>
<evidence type="ECO:0000256" key="2">
    <source>
        <dbReference type="ARBA" id="ARBA00022679"/>
    </source>
</evidence>
<sequence length="230" mass="26909">MKISSDFGNVFLDTDRCKLVTFVNPYSYGLLIEIEAQNKFDYIFADGISLVKVYNIFNQDSISRFSFDFTSVAHRSFEFFTRKKLRVGLIGGAGDEVLKAKEVLLKYHSACDIVFCHDGYISSDFERVIDNMIKADVQVVIASMGTPLQELFLLKCKEKMINLKFGFTCGGFFTQIATNEEYFHPLFDKLNLRWFQRFCRHSFVRKRLLCDYPKFFISFFFKEAKKKWNS</sequence>
<name>A0A379YH36_9GAMM</name>
<dbReference type="GO" id="GO:0016758">
    <property type="term" value="F:hexosyltransferase activity"/>
    <property type="evidence" value="ECO:0007669"/>
    <property type="project" value="TreeGrafter"/>
</dbReference>
<dbReference type="EMBL" id="UGYO01000001">
    <property type="protein sequence ID" value="SUI45028.1"/>
    <property type="molecule type" value="Genomic_DNA"/>
</dbReference>
<reference evidence="3 4" key="1">
    <citation type="submission" date="2018-06" db="EMBL/GenBank/DDBJ databases">
        <authorList>
            <consortium name="Pathogen Informatics"/>
            <person name="Doyle S."/>
        </authorList>
    </citation>
    <scope>NUCLEOTIDE SEQUENCE [LARGE SCALE GENOMIC DNA]</scope>
    <source>
        <strain evidence="3 4">NCTC10738</strain>
    </source>
</reference>
<evidence type="ECO:0000313" key="4">
    <source>
        <dbReference type="Proteomes" id="UP000254069"/>
    </source>
</evidence>
<protein>
    <submittedName>
        <fullName evidence="3">Putative UDP-N-acetyl-D-mannosaminuronic acid transferase</fullName>
    </submittedName>
</protein>
<evidence type="ECO:0000313" key="3">
    <source>
        <dbReference type="EMBL" id="SUI45028.1"/>
    </source>
</evidence>
<organism evidence="3 4">
    <name type="scientific">Shewanella algae</name>
    <dbReference type="NCBI Taxonomy" id="38313"/>
    <lineage>
        <taxon>Bacteria</taxon>
        <taxon>Pseudomonadati</taxon>
        <taxon>Pseudomonadota</taxon>
        <taxon>Gammaproteobacteria</taxon>
        <taxon>Alteromonadales</taxon>
        <taxon>Shewanellaceae</taxon>
        <taxon>Shewanella</taxon>
    </lineage>
</organism>
<dbReference type="AlphaFoldDB" id="A0A379YH36"/>
<accession>A0A379YH36</accession>
<keyword evidence="2 3" id="KW-0808">Transferase</keyword>
<dbReference type="PANTHER" id="PTHR34136:SF1">
    <property type="entry name" value="UDP-N-ACETYL-D-MANNOSAMINURONIC ACID TRANSFERASE"/>
    <property type="match status" value="1"/>
</dbReference>
<evidence type="ECO:0000256" key="1">
    <source>
        <dbReference type="ARBA" id="ARBA00022676"/>
    </source>
</evidence>
<dbReference type="RefSeq" id="WP_181881355.1">
    <property type="nucleotide sequence ID" value="NZ_JADZHC010000039.1"/>
</dbReference>
<keyword evidence="4" id="KW-1185">Reference proteome</keyword>
<dbReference type="PANTHER" id="PTHR34136">
    <property type="match status" value="1"/>
</dbReference>
<keyword evidence="1" id="KW-0328">Glycosyltransferase</keyword>
<dbReference type="CDD" id="cd06533">
    <property type="entry name" value="Glyco_transf_WecG_TagA"/>
    <property type="match status" value="1"/>
</dbReference>
<dbReference type="InterPro" id="IPR004629">
    <property type="entry name" value="WecG_TagA_CpsF"/>
</dbReference>
<dbReference type="Pfam" id="PF03808">
    <property type="entry name" value="Glyco_tran_WecG"/>
    <property type="match status" value="1"/>
</dbReference>
<gene>
    <name evidence="3" type="ORF">NCTC10738_00007</name>
</gene>
<proteinExistence type="predicted"/>